<reference evidence="2 3" key="1">
    <citation type="submission" date="2018-02" db="EMBL/GenBank/DDBJ databases">
        <title>Comparative genomes isolates from brazilian mangrove.</title>
        <authorList>
            <person name="Araujo J.E."/>
            <person name="Taketani R.G."/>
            <person name="Silva M.C.P."/>
            <person name="Loureco M.V."/>
            <person name="Andreote F.D."/>
        </authorList>
    </citation>
    <scope>NUCLEOTIDE SEQUENCE [LARGE SCALE GENOMIC DNA]</scope>
    <source>
        <strain evidence="2 3">Hex-1 MGV</strain>
    </source>
</reference>
<dbReference type="Proteomes" id="UP000238322">
    <property type="component" value="Unassembled WGS sequence"/>
</dbReference>
<keyword evidence="1" id="KW-0732">Signal</keyword>
<evidence type="ECO:0000313" key="2">
    <source>
        <dbReference type="EMBL" id="PQO37782.1"/>
    </source>
</evidence>
<proteinExistence type="predicted"/>
<dbReference type="AlphaFoldDB" id="A0A2S8G007"/>
<comment type="caution">
    <text evidence="2">The sequence shown here is derived from an EMBL/GenBank/DDBJ whole genome shotgun (WGS) entry which is preliminary data.</text>
</comment>
<dbReference type="RefSeq" id="WP_105329031.1">
    <property type="nucleotide sequence ID" value="NZ_PUHY01000005.1"/>
</dbReference>
<name>A0A2S8G007_9BACT</name>
<sequence>MEFKRAPIWAYAIAVGMLTGSSGWAQTPPVVEGPQMEAFFTDGPGGARRESNVFVQGENPSIMMWMTGLTPRSEDDGIAVIRSHVEMLDPNGDTILQLPTDYSPYYELLGTGAAGLNVNLYITGKPRFDAPYIVKLDATFQQTGQRMLQQKEIWWKPVEEFSIVNHRIGYEEDRTRAPGLVLQAGKDYVLRLAAQKFDLIDLAGKFQVTITGCDLSGRPLSDTAFNKEISARLDKVNEGDIVSVDFDIAVRANRAGNYLLHAVVKDLNSGKEAVRYIPVSVVSVFPPEAANATSPPPSKLGVEMLLTQGENGAARQNNHYYFNETIYAQMRITGLAQGDDGVRSVLIRAKATDEQGTVLYEGEIGPYQFQHFLGGDTWEVSLHQHTKYPREKSGKMFWTLDVVDQRTGAEGSITQEVEMNPDSDLHLTGHRFVLSGEGELPAGCILQACRPYQLLGEVVGLTRKNSSYELQSTVFGCDEQGNRLSNFELTSSGSVYQSRYSDTDIHINWNQAIIFNRPGRYVLRITIRDLHSGNTTTEDLPVVVISQKPEAGISHALRRLPVVR</sequence>
<dbReference type="EMBL" id="PUHY01000005">
    <property type="protein sequence ID" value="PQO37782.1"/>
    <property type="molecule type" value="Genomic_DNA"/>
</dbReference>
<evidence type="ECO:0000313" key="3">
    <source>
        <dbReference type="Proteomes" id="UP000238322"/>
    </source>
</evidence>
<organism evidence="2 3">
    <name type="scientific">Blastopirellula marina</name>
    <dbReference type="NCBI Taxonomy" id="124"/>
    <lineage>
        <taxon>Bacteria</taxon>
        <taxon>Pseudomonadati</taxon>
        <taxon>Planctomycetota</taxon>
        <taxon>Planctomycetia</taxon>
        <taxon>Pirellulales</taxon>
        <taxon>Pirellulaceae</taxon>
        <taxon>Blastopirellula</taxon>
    </lineage>
</organism>
<protein>
    <recommendedName>
        <fullName evidence="4">Cadherin repeat domain-containing protein</fullName>
    </recommendedName>
</protein>
<feature type="signal peptide" evidence="1">
    <location>
        <begin position="1"/>
        <end position="25"/>
    </location>
</feature>
<evidence type="ECO:0000256" key="1">
    <source>
        <dbReference type="SAM" id="SignalP"/>
    </source>
</evidence>
<accession>A0A2S8G007</accession>
<evidence type="ECO:0008006" key="4">
    <source>
        <dbReference type="Google" id="ProtNLM"/>
    </source>
</evidence>
<gene>
    <name evidence="2" type="ORF">C5Y83_07505</name>
</gene>
<feature type="chain" id="PRO_5015748766" description="Cadherin repeat domain-containing protein" evidence="1">
    <location>
        <begin position="26"/>
        <end position="564"/>
    </location>
</feature>